<evidence type="ECO:0000313" key="5">
    <source>
        <dbReference type="Proteomes" id="UP000192917"/>
    </source>
</evidence>
<keyword evidence="2" id="KW-0812">Transmembrane</keyword>
<dbReference type="Pfam" id="PF13466">
    <property type="entry name" value="STAS_2"/>
    <property type="match status" value="1"/>
</dbReference>
<evidence type="ECO:0000256" key="2">
    <source>
        <dbReference type="RuleBase" id="RU362044"/>
    </source>
</evidence>
<feature type="transmembrane region" description="Helical" evidence="2">
    <location>
        <begin position="204"/>
        <end position="232"/>
    </location>
</feature>
<feature type="transmembrane region" description="Helical" evidence="2">
    <location>
        <begin position="321"/>
        <end position="344"/>
    </location>
</feature>
<feature type="transmembrane region" description="Helical" evidence="2">
    <location>
        <begin position="364"/>
        <end position="382"/>
    </location>
</feature>
<feature type="domain" description="STAS" evidence="3">
    <location>
        <begin position="56"/>
        <end position="102"/>
    </location>
</feature>
<keyword evidence="2" id="KW-0997">Cell inner membrane</keyword>
<dbReference type="PROSITE" id="PS50801">
    <property type="entry name" value="STAS"/>
    <property type="match status" value="1"/>
</dbReference>
<dbReference type="AlphaFoldDB" id="A0A1Y6C0L4"/>
<dbReference type="Gene3D" id="3.30.750.24">
    <property type="entry name" value="STAS domain"/>
    <property type="match status" value="1"/>
</dbReference>
<feature type="transmembrane region" description="Helical" evidence="2">
    <location>
        <begin position="178"/>
        <end position="198"/>
    </location>
</feature>
<dbReference type="InterPro" id="IPR003453">
    <property type="entry name" value="ABC_MlaE_roteobac"/>
</dbReference>
<evidence type="ECO:0000256" key="1">
    <source>
        <dbReference type="ARBA" id="ARBA00003787"/>
    </source>
</evidence>
<name>A0A1Y6C0L4_9PROT</name>
<accession>A0A1Y6C0L4</accession>
<organism evidence="4 5">
    <name type="scientific">Tistlia consotensis USBA 355</name>
    <dbReference type="NCBI Taxonomy" id="560819"/>
    <lineage>
        <taxon>Bacteria</taxon>
        <taxon>Pseudomonadati</taxon>
        <taxon>Pseudomonadota</taxon>
        <taxon>Alphaproteobacteria</taxon>
        <taxon>Rhodospirillales</taxon>
        <taxon>Rhodovibrionaceae</taxon>
        <taxon>Tistlia</taxon>
    </lineage>
</organism>
<comment type="subcellular location">
    <subcellularLocation>
        <location evidence="2">Cell inner membrane</location>
        <topology evidence="2">Multi-pass membrane protein</topology>
    </subcellularLocation>
</comment>
<comment type="function">
    <text evidence="1">Could be part of an ABC transporter complex.</text>
</comment>
<comment type="similarity">
    <text evidence="2">Belongs to the MlaE permease family.</text>
</comment>
<dbReference type="PANTHER" id="PTHR30188:SF3">
    <property type="entry name" value="ABC TRANSPORTER PERMEASE"/>
    <property type="match status" value="1"/>
</dbReference>
<dbReference type="Pfam" id="PF02405">
    <property type="entry name" value="MlaE"/>
    <property type="match status" value="1"/>
</dbReference>
<sequence length="384" mass="41271">MATDLSSETRPEAEGLALSRTGERVELTLSGAWTTELAARREAALAGLPPWQGRELLLDLEAVSQLDTAGAWLLLRMAREAEAAGLVVTWQGLGEARRRLVEKVAEHESAPGEPARPNRLVAIVERIGEKTVTAGGTARDLLNFLGLVTIALARNLTRPARLRFTSVVYHIERTGWDALPIVGLLSFLIGVVLAYQGADQLAKFGAQIFTVNLVGISVLREMGILITAIVVAGRSGSAFTAQIGTMQVREEVDAMRTIGLDPVDVLVVPRIVALSIALPLLTFYSDIMGILGGAMMSWIALDISPLEFLRRFEAGIRVNHFYVGLAKAPIFGYAIALVGCFEGLKVTGSAESVGLRTTTAVVEAIFVVILLDALFSIFFSVIHV</sequence>
<evidence type="ECO:0000259" key="3">
    <source>
        <dbReference type="PROSITE" id="PS50801"/>
    </source>
</evidence>
<dbReference type="PANTHER" id="PTHR30188">
    <property type="entry name" value="ABC TRANSPORTER PERMEASE PROTEIN-RELATED"/>
    <property type="match status" value="1"/>
</dbReference>
<gene>
    <name evidence="4" type="ORF">SAMN05428998_113118</name>
</gene>
<dbReference type="GO" id="GO:0043190">
    <property type="term" value="C:ATP-binding cassette (ABC) transporter complex"/>
    <property type="evidence" value="ECO:0007669"/>
    <property type="project" value="InterPro"/>
</dbReference>
<feature type="transmembrane region" description="Helical" evidence="2">
    <location>
        <begin position="265"/>
        <end position="284"/>
    </location>
</feature>
<dbReference type="GO" id="GO:0005548">
    <property type="term" value="F:phospholipid transporter activity"/>
    <property type="evidence" value="ECO:0007669"/>
    <property type="project" value="TreeGrafter"/>
</dbReference>
<dbReference type="STRING" id="560819.SAMN05428998_113118"/>
<keyword evidence="2" id="KW-1133">Transmembrane helix</keyword>
<dbReference type="NCBIfam" id="TIGR00056">
    <property type="entry name" value="MlaE family lipid ABC transporter permease subunit"/>
    <property type="match status" value="1"/>
</dbReference>
<keyword evidence="2" id="KW-1003">Cell membrane</keyword>
<evidence type="ECO:0000313" key="4">
    <source>
        <dbReference type="EMBL" id="SMF39237.1"/>
    </source>
</evidence>
<dbReference type="Proteomes" id="UP000192917">
    <property type="component" value="Unassembled WGS sequence"/>
</dbReference>
<proteinExistence type="inferred from homology"/>
<dbReference type="SUPFAM" id="SSF52091">
    <property type="entry name" value="SpoIIaa-like"/>
    <property type="match status" value="1"/>
</dbReference>
<dbReference type="InterPro" id="IPR036513">
    <property type="entry name" value="STAS_dom_sf"/>
</dbReference>
<dbReference type="RefSeq" id="WP_085123794.1">
    <property type="nucleotide sequence ID" value="NZ_FWZX01000013.1"/>
</dbReference>
<protein>
    <submittedName>
        <fullName evidence="4">Phospholipid/cholesterol/gamma-HCH transport system permease protein</fullName>
    </submittedName>
</protein>
<dbReference type="InterPro" id="IPR058548">
    <property type="entry name" value="MlaB-like_STAS"/>
</dbReference>
<dbReference type="InterPro" id="IPR030802">
    <property type="entry name" value="Permease_MalE"/>
</dbReference>
<dbReference type="InterPro" id="IPR002645">
    <property type="entry name" value="STAS_dom"/>
</dbReference>
<reference evidence="4 5" key="1">
    <citation type="submission" date="2017-04" db="EMBL/GenBank/DDBJ databases">
        <authorList>
            <person name="Afonso C.L."/>
            <person name="Miller P.J."/>
            <person name="Scott M.A."/>
            <person name="Spackman E."/>
            <person name="Goraichik I."/>
            <person name="Dimitrov K.M."/>
            <person name="Suarez D.L."/>
            <person name="Swayne D.E."/>
        </authorList>
    </citation>
    <scope>NUCLEOTIDE SEQUENCE [LARGE SCALE GENOMIC DNA]</scope>
    <source>
        <strain evidence="4 5">USBA 355</strain>
    </source>
</reference>
<dbReference type="EMBL" id="FWZX01000013">
    <property type="protein sequence ID" value="SMF39237.1"/>
    <property type="molecule type" value="Genomic_DNA"/>
</dbReference>
<feature type="transmembrane region" description="Helical" evidence="2">
    <location>
        <begin position="141"/>
        <end position="157"/>
    </location>
</feature>
<keyword evidence="5" id="KW-1185">Reference proteome</keyword>
<keyword evidence="2" id="KW-0472">Membrane</keyword>